<name>A0ABP8L959_9BURK</name>
<keyword evidence="1" id="KW-0732">Signal</keyword>
<comment type="caution">
    <text evidence="2">The sequence shown here is derived from an EMBL/GenBank/DDBJ whole genome shotgun (WGS) entry which is preliminary data.</text>
</comment>
<evidence type="ECO:0000313" key="3">
    <source>
        <dbReference type="Proteomes" id="UP001501788"/>
    </source>
</evidence>
<dbReference type="RefSeq" id="WP_345063686.1">
    <property type="nucleotide sequence ID" value="NZ_BAABEX010000011.1"/>
</dbReference>
<feature type="signal peptide" evidence="1">
    <location>
        <begin position="1"/>
        <end position="21"/>
    </location>
</feature>
<feature type="chain" id="PRO_5045313889" description="Lipoprotein" evidence="1">
    <location>
        <begin position="22"/>
        <end position="303"/>
    </location>
</feature>
<accession>A0ABP8L959</accession>
<proteinExistence type="predicted"/>
<dbReference type="Proteomes" id="UP001501788">
    <property type="component" value="Unassembled WGS sequence"/>
</dbReference>
<evidence type="ECO:0000313" key="2">
    <source>
        <dbReference type="EMBL" id="GAA4424542.1"/>
    </source>
</evidence>
<reference evidence="3" key="1">
    <citation type="journal article" date="2019" name="Int. J. Syst. Evol. Microbiol.">
        <title>The Global Catalogue of Microorganisms (GCM) 10K type strain sequencing project: providing services to taxonomists for standard genome sequencing and annotation.</title>
        <authorList>
            <consortium name="The Broad Institute Genomics Platform"/>
            <consortium name="The Broad Institute Genome Sequencing Center for Infectious Disease"/>
            <person name="Wu L."/>
            <person name="Ma J."/>
        </authorList>
    </citation>
    <scope>NUCLEOTIDE SEQUENCE [LARGE SCALE GENOMIC DNA]</scope>
    <source>
        <strain evidence="3">JCM 31890</strain>
    </source>
</reference>
<gene>
    <name evidence="2" type="ORF">GCM10023090_18280</name>
</gene>
<evidence type="ECO:0000256" key="1">
    <source>
        <dbReference type="SAM" id="SignalP"/>
    </source>
</evidence>
<organism evidence="2 3">
    <name type="scientific">Acidovorax lacteus</name>
    <dbReference type="NCBI Taxonomy" id="1924988"/>
    <lineage>
        <taxon>Bacteria</taxon>
        <taxon>Pseudomonadati</taxon>
        <taxon>Pseudomonadota</taxon>
        <taxon>Betaproteobacteria</taxon>
        <taxon>Burkholderiales</taxon>
        <taxon>Comamonadaceae</taxon>
        <taxon>Acidovorax</taxon>
    </lineage>
</organism>
<keyword evidence="3" id="KW-1185">Reference proteome</keyword>
<protein>
    <recommendedName>
        <fullName evidence="4">Lipoprotein</fullName>
    </recommendedName>
</protein>
<sequence length="303" mass="33353">MQPKHPIRAPLVLAFPLVALAVTACGGGSSPAQISTKDYALAEQTAVQTPYMALGIAINVDELPMAKTHRAQALAYQLVLKRQKLQAQHPLPKETVTETACEAGGSYRYRELDGQDIIEFNDCRFEEGEEFLPGVRLATSLNGTVRYTFLADATMDLAYRTEENTVTRYLTSDGTEANRETITSAFWFGSNAQGYHFRNMDYRVHYLGAQRDYVLAGEGFSAVIDLKTGMRLSGTVRAEGRMGDLQLPPTRFQYATENPLLFASADEFSDVTAGRVLVTAQDGTSLRLTYTGPNTYHIAVNAQ</sequence>
<evidence type="ECO:0008006" key="4">
    <source>
        <dbReference type="Google" id="ProtNLM"/>
    </source>
</evidence>
<dbReference type="PROSITE" id="PS51257">
    <property type="entry name" value="PROKAR_LIPOPROTEIN"/>
    <property type="match status" value="1"/>
</dbReference>
<dbReference type="EMBL" id="BAABEX010000011">
    <property type="protein sequence ID" value="GAA4424542.1"/>
    <property type="molecule type" value="Genomic_DNA"/>
</dbReference>